<dbReference type="SUPFAM" id="SSF47831">
    <property type="entry name" value="Enzyme I of the PEP:sugar phosphotransferase system HPr-binding (sub)domain"/>
    <property type="match status" value="1"/>
</dbReference>
<dbReference type="Gene3D" id="3.50.30.10">
    <property type="entry name" value="Phosphohistidine domain"/>
    <property type="match status" value="1"/>
</dbReference>
<evidence type="ECO:0000256" key="1">
    <source>
        <dbReference type="ARBA" id="ARBA00001946"/>
    </source>
</evidence>
<organism evidence="12 13">
    <name type="scientific">Kutzneria buriramensis</name>
    <dbReference type="NCBI Taxonomy" id="1045776"/>
    <lineage>
        <taxon>Bacteria</taxon>
        <taxon>Bacillati</taxon>
        <taxon>Actinomycetota</taxon>
        <taxon>Actinomycetes</taxon>
        <taxon>Pseudonocardiales</taxon>
        <taxon>Pseudonocardiaceae</taxon>
        <taxon>Kutzneria</taxon>
    </lineage>
</organism>
<dbReference type="SUPFAM" id="SSF51621">
    <property type="entry name" value="Phosphoenolpyruvate/pyruvate domain"/>
    <property type="match status" value="1"/>
</dbReference>
<dbReference type="Pfam" id="PF05524">
    <property type="entry name" value="PEP-utilisers_N"/>
    <property type="match status" value="1"/>
</dbReference>
<dbReference type="Pfam" id="PF02896">
    <property type="entry name" value="PEP-utilizers_C"/>
    <property type="match status" value="1"/>
</dbReference>
<dbReference type="Proteomes" id="UP000256269">
    <property type="component" value="Unassembled WGS sequence"/>
</dbReference>
<evidence type="ECO:0000256" key="7">
    <source>
        <dbReference type="ARBA" id="ARBA00022842"/>
    </source>
</evidence>
<dbReference type="Pfam" id="PF00391">
    <property type="entry name" value="PEP-utilizers"/>
    <property type="match status" value="1"/>
</dbReference>
<dbReference type="Gene3D" id="3.20.20.60">
    <property type="entry name" value="Phosphoenolpyruvate-binding domains"/>
    <property type="match status" value="1"/>
</dbReference>
<dbReference type="PANTHER" id="PTHR46244">
    <property type="entry name" value="PHOSPHOENOLPYRUVATE-PROTEIN PHOSPHOTRANSFERASE"/>
    <property type="match status" value="1"/>
</dbReference>
<dbReference type="PROSITE" id="PS00370">
    <property type="entry name" value="PEP_ENZYMES_PHOS_SITE"/>
    <property type="match status" value="1"/>
</dbReference>
<evidence type="ECO:0000259" key="11">
    <source>
        <dbReference type="Pfam" id="PF05524"/>
    </source>
</evidence>
<dbReference type="OrthoDB" id="9765468at2"/>
<dbReference type="InterPro" id="IPR036637">
    <property type="entry name" value="Phosphohistidine_dom_sf"/>
</dbReference>
<dbReference type="InterPro" id="IPR008731">
    <property type="entry name" value="PTS_EIN"/>
</dbReference>
<dbReference type="RefSeq" id="WP_116180167.1">
    <property type="nucleotide sequence ID" value="NZ_CP144375.1"/>
</dbReference>
<keyword evidence="5" id="KW-0479">Metal-binding</keyword>
<dbReference type="InterPro" id="IPR018274">
    <property type="entry name" value="PEP_util_AS"/>
</dbReference>
<proteinExistence type="inferred from homology"/>
<dbReference type="PRINTS" id="PR01736">
    <property type="entry name" value="PHPHTRNFRASE"/>
</dbReference>
<evidence type="ECO:0000256" key="8">
    <source>
        <dbReference type="ARBA" id="ARBA00033235"/>
    </source>
</evidence>
<dbReference type="GO" id="GO:0009401">
    <property type="term" value="P:phosphoenolpyruvate-dependent sugar phosphotransferase system"/>
    <property type="evidence" value="ECO:0007669"/>
    <property type="project" value="InterPro"/>
</dbReference>
<reference evidence="12 13" key="1">
    <citation type="submission" date="2018-08" db="EMBL/GenBank/DDBJ databases">
        <title>Genomic Encyclopedia of Archaeal and Bacterial Type Strains, Phase II (KMG-II): from individual species to whole genera.</title>
        <authorList>
            <person name="Goeker M."/>
        </authorList>
    </citation>
    <scope>NUCLEOTIDE SEQUENCE [LARGE SCALE GENOMIC DNA]</scope>
    <source>
        <strain evidence="12 13">DSM 45791</strain>
    </source>
</reference>
<evidence type="ECO:0000256" key="3">
    <source>
        <dbReference type="ARBA" id="ARBA00016544"/>
    </source>
</evidence>
<dbReference type="InterPro" id="IPR008279">
    <property type="entry name" value="PEP-util_enz_mobile_dom"/>
</dbReference>
<dbReference type="InterPro" id="IPR000121">
    <property type="entry name" value="PEP_util_C"/>
</dbReference>
<feature type="domain" description="Phosphotransferase system enzyme I N-terminal" evidence="11">
    <location>
        <begin position="8"/>
        <end position="125"/>
    </location>
</feature>
<gene>
    <name evidence="12" type="ORF">BCF44_11919</name>
</gene>
<comment type="cofactor">
    <cofactor evidence="1">
        <name>Mg(2+)</name>
        <dbReference type="ChEBI" id="CHEBI:18420"/>
    </cofactor>
</comment>
<dbReference type="GO" id="GO:0046872">
    <property type="term" value="F:metal ion binding"/>
    <property type="evidence" value="ECO:0007669"/>
    <property type="project" value="UniProtKB-KW"/>
</dbReference>
<keyword evidence="7" id="KW-0460">Magnesium</keyword>
<sequence length="526" mass="55208">MSRTVYSGTTASPGTALGVAFRTDRPHAQTLPHRRLDDPVGQITEAFDAVTRRMRELAESLRAQGQSEQADIMEVAGHIAADNDLRALAIGNAEQGSPTTVAIKRAVDSYATMLASLDDPMLAERATDVRQIGRRALAWLHGDDDNDVDGPLVLLAHEIGAADLLEPHAPVVAAASVVGGPNSHASIVARSLGIPLLLGIDEAALRCPDGVEVLVDAQRAALVVTPDAEERQTALTTMESARTRKAKLVAERDLPSVTRGGRRIVLRANIATPSDAQAALTARAEGVGLLRTELPFLDARSWPSYAQHTAALVPVFRRLAHQPVTVRTLDFADDKLPPFLAGEGGRIGRGLPLMLAEPDAFADQFRAILTAGAATDLRIMIPMVASADELAVCRDLLAKAAVDVGVAPPPLGAMIELPEAVADIDSIAAAADFLSIGSNDLTCQVLGLDRRDPAATPAMAAHPDVQAAIGEVVTAAHRRQLLVSVCGDAAADAEVIPLLVALGCDILSVAPSAVDEVRAHIRQLAD</sequence>
<dbReference type="SUPFAM" id="SSF52009">
    <property type="entry name" value="Phosphohistidine domain"/>
    <property type="match status" value="1"/>
</dbReference>
<evidence type="ECO:0000313" key="13">
    <source>
        <dbReference type="Proteomes" id="UP000256269"/>
    </source>
</evidence>
<evidence type="ECO:0000256" key="2">
    <source>
        <dbReference type="ARBA" id="ARBA00007837"/>
    </source>
</evidence>
<evidence type="ECO:0000259" key="9">
    <source>
        <dbReference type="Pfam" id="PF00391"/>
    </source>
</evidence>
<protein>
    <recommendedName>
        <fullName evidence="3">Phosphoenolpyruvate-protein phosphotransferase</fullName>
    </recommendedName>
    <alternativeName>
        <fullName evidence="8">Phosphotransferase system, enzyme I</fullName>
    </alternativeName>
</protein>
<evidence type="ECO:0000256" key="4">
    <source>
        <dbReference type="ARBA" id="ARBA00022679"/>
    </source>
</evidence>
<keyword evidence="13" id="KW-1185">Reference proteome</keyword>
<dbReference type="AlphaFoldDB" id="A0A3E0GZG1"/>
<evidence type="ECO:0000259" key="10">
    <source>
        <dbReference type="Pfam" id="PF02896"/>
    </source>
</evidence>
<dbReference type="InterPro" id="IPR050499">
    <property type="entry name" value="PEP-utilizing_PTS_enzyme"/>
</dbReference>
<comment type="similarity">
    <text evidence="2">Belongs to the PEP-utilizing enzyme family.</text>
</comment>
<dbReference type="Gene3D" id="1.10.274.10">
    <property type="entry name" value="PtsI, HPr-binding domain"/>
    <property type="match status" value="1"/>
</dbReference>
<dbReference type="GO" id="GO:0016301">
    <property type="term" value="F:kinase activity"/>
    <property type="evidence" value="ECO:0007669"/>
    <property type="project" value="UniProtKB-KW"/>
</dbReference>
<evidence type="ECO:0000313" key="12">
    <source>
        <dbReference type="EMBL" id="REH34743.1"/>
    </source>
</evidence>
<dbReference type="PANTHER" id="PTHR46244:SF3">
    <property type="entry name" value="PHOSPHOENOLPYRUVATE-PROTEIN PHOSPHOTRANSFERASE"/>
    <property type="match status" value="1"/>
</dbReference>
<keyword evidence="6" id="KW-0418">Kinase</keyword>
<evidence type="ECO:0000256" key="6">
    <source>
        <dbReference type="ARBA" id="ARBA00022777"/>
    </source>
</evidence>
<keyword evidence="4" id="KW-0808">Transferase</keyword>
<name>A0A3E0GZG1_9PSEU</name>
<dbReference type="InterPro" id="IPR036618">
    <property type="entry name" value="PtsI_HPr-bd_sf"/>
</dbReference>
<evidence type="ECO:0000256" key="5">
    <source>
        <dbReference type="ARBA" id="ARBA00022723"/>
    </source>
</evidence>
<accession>A0A3E0GZG1</accession>
<dbReference type="InterPro" id="IPR015813">
    <property type="entry name" value="Pyrv/PenolPyrv_kinase-like_dom"/>
</dbReference>
<feature type="domain" description="PEP-utilising enzyme mobile" evidence="9">
    <location>
        <begin position="152"/>
        <end position="219"/>
    </location>
</feature>
<feature type="domain" description="PEP-utilising enzyme C-terminal" evidence="10">
    <location>
        <begin position="247"/>
        <end position="524"/>
    </location>
</feature>
<comment type="caution">
    <text evidence="12">The sequence shown here is derived from an EMBL/GenBank/DDBJ whole genome shotgun (WGS) entry which is preliminary data.</text>
</comment>
<dbReference type="EMBL" id="QUNO01000019">
    <property type="protein sequence ID" value="REH34743.1"/>
    <property type="molecule type" value="Genomic_DNA"/>
</dbReference>
<dbReference type="InterPro" id="IPR040442">
    <property type="entry name" value="Pyrv_kinase-like_dom_sf"/>
</dbReference>